<dbReference type="PANTHER" id="PTHR12993">
    <property type="entry name" value="N-ACETYLGLUCOSAMINYL-PHOSPHATIDYLINOSITOL DE-N-ACETYLASE-RELATED"/>
    <property type="match status" value="1"/>
</dbReference>
<evidence type="ECO:0000313" key="2">
    <source>
        <dbReference type="EMBL" id="TDQ41506.1"/>
    </source>
</evidence>
<organism evidence="2 3">
    <name type="scientific">Aureibacillus halotolerans</name>
    <dbReference type="NCBI Taxonomy" id="1508390"/>
    <lineage>
        <taxon>Bacteria</taxon>
        <taxon>Bacillati</taxon>
        <taxon>Bacillota</taxon>
        <taxon>Bacilli</taxon>
        <taxon>Bacillales</taxon>
        <taxon>Bacillaceae</taxon>
        <taxon>Aureibacillus</taxon>
    </lineage>
</organism>
<accession>A0A4R6U6W4</accession>
<reference evidence="2 3" key="1">
    <citation type="submission" date="2019-03" db="EMBL/GenBank/DDBJ databases">
        <title>Genomic Encyclopedia of Type Strains, Phase IV (KMG-IV): sequencing the most valuable type-strain genomes for metagenomic binning, comparative biology and taxonomic classification.</title>
        <authorList>
            <person name="Goeker M."/>
        </authorList>
    </citation>
    <scope>NUCLEOTIDE SEQUENCE [LARGE SCALE GENOMIC DNA]</scope>
    <source>
        <strain evidence="2 3">DSM 28697</strain>
    </source>
</reference>
<proteinExistence type="predicted"/>
<dbReference type="NCBIfam" id="TIGR04001">
    <property type="entry name" value="thiol_BshB1"/>
    <property type="match status" value="1"/>
</dbReference>
<protein>
    <submittedName>
        <fullName evidence="2">Bacillithiol biosynthesis deacetylase BshB1</fullName>
    </submittedName>
</protein>
<comment type="caution">
    <text evidence="2">The sequence shown here is derived from an EMBL/GenBank/DDBJ whole genome shotgun (WGS) entry which is preliminary data.</text>
</comment>
<dbReference type="AlphaFoldDB" id="A0A4R6U6W4"/>
<dbReference type="EMBL" id="SNYJ01000003">
    <property type="protein sequence ID" value="TDQ41506.1"/>
    <property type="molecule type" value="Genomic_DNA"/>
</dbReference>
<dbReference type="Gene3D" id="3.40.50.10320">
    <property type="entry name" value="LmbE-like"/>
    <property type="match status" value="1"/>
</dbReference>
<dbReference type="InterPro" id="IPR024078">
    <property type="entry name" value="LmbE-like_dom_sf"/>
</dbReference>
<gene>
    <name evidence="2" type="ORF">EV213_10384</name>
</gene>
<dbReference type="InterPro" id="IPR023842">
    <property type="entry name" value="Bacillithiol_biosynth_BshB1"/>
</dbReference>
<dbReference type="Pfam" id="PF02585">
    <property type="entry name" value="PIG-L"/>
    <property type="match status" value="1"/>
</dbReference>
<comment type="cofactor">
    <cofactor evidence="1">
        <name>Zn(2+)</name>
        <dbReference type="ChEBI" id="CHEBI:29105"/>
    </cofactor>
</comment>
<dbReference type="GO" id="GO:0071793">
    <property type="term" value="P:bacillithiol biosynthetic process"/>
    <property type="evidence" value="ECO:0007669"/>
    <property type="project" value="InterPro"/>
</dbReference>
<dbReference type="PANTHER" id="PTHR12993:SF30">
    <property type="entry name" value="N-ACETYL-ALPHA-D-GLUCOSAMINYL L-MALATE DEACETYLASE 1"/>
    <property type="match status" value="1"/>
</dbReference>
<sequence>MTDVLAIGAHPDDVEIGMGGAIATWAAHEIQVHIVDLTEGEMSSNGTVETRRIEASRAAEVLGATRENAQFPDRGLQNVRTEALAFLVELIRTQRPKAVFAPFPHDRHPDHAHASSLVKEAVFSAGIQKFAPDAGRSIKGVSLYYYMINGFHNPDFVVDIGSSYEKKKQSLLAYTTQFGESSDVQTPLTYGYLEALEGRDRLMGKEVGLTFAEGFLTEKPLLFSMDMVRGGQG</sequence>
<dbReference type="GO" id="GO:0016811">
    <property type="term" value="F:hydrolase activity, acting on carbon-nitrogen (but not peptide) bonds, in linear amides"/>
    <property type="evidence" value="ECO:0007669"/>
    <property type="project" value="TreeGrafter"/>
</dbReference>
<keyword evidence="3" id="KW-1185">Reference proteome</keyword>
<evidence type="ECO:0000313" key="3">
    <source>
        <dbReference type="Proteomes" id="UP000295632"/>
    </source>
</evidence>
<dbReference type="Proteomes" id="UP000295632">
    <property type="component" value="Unassembled WGS sequence"/>
</dbReference>
<dbReference type="SUPFAM" id="SSF102588">
    <property type="entry name" value="LmbE-like"/>
    <property type="match status" value="1"/>
</dbReference>
<name>A0A4R6U6W4_9BACI</name>
<dbReference type="InterPro" id="IPR003737">
    <property type="entry name" value="GlcNAc_PI_deacetylase-related"/>
</dbReference>
<dbReference type="GO" id="GO:0019213">
    <property type="term" value="F:deacetylase activity"/>
    <property type="evidence" value="ECO:0007669"/>
    <property type="project" value="InterPro"/>
</dbReference>
<evidence type="ECO:0000256" key="1">
    <source>
        <dbReference type="ARBA" id="ARBA00001947"/>
    </source>
</evidence>